<dbReference type="Proteomes" id="UP000266841">
    <property type="component" value="Unassembled WGS sequence"/>
</dbReference>
<reference evidence="2 3" key="1">
    <citation type="journal article" date="2012" name="Genome Biol.">
        <title>Genome and low-iron response of an oceanic diatom adapted to chronic iron limitation.</title>
        <authorList>
            <person name="Lommer M."/>
            <person name="Specht M."/>
            <person name="Roy A.S."/>
            <person name="Kraemer L."/>
            <person name="Andreson R."/>
            <person name="Gutowska M.A."/>
            <person name="Wolf J."/>
            <person name="Bergner S.V."/>
            <person name="Schilhabel M.B."/>
            <person name="Klostermeier U.C."/>
            <person name="Beiko R.G."/>
            <person name="Rosenstiel P."/>
            <person name="Hippler M."/>
            <person name="Laroche J."/>
        </authorList>
    </citation>
    <scope>NUCLEOTIDE SEQUENCE [LARGE SCALE GENOMIC DNA]</scope>
    <source>
        <strain evidence="2 3">CCMP1005</strain>
    </source>
</reference>
<gene>
    <name evidence="2" type="ORF">THAOC_36299</name>
</gene>
<keyword evidence="3" id="KW-1185">Reference proteome</keyword>
<evidence type="ECO:0000256" key="1">
    <source>
        <dbReference type="SAM" id="MobiDB-lite"/>
    </source>
</evidence>
<proteinExistence type="predicted"/>
<feature type="region of interest" description="Disordered" evidence="1">
    <location>
        <begin position="300"/>
        <end position="372"/>
    </location>
</feature>
<feature type="compositionally biased region" description="Low complexity" evidence="1">
    <location>
        <begin position="302"/>
        <end position="323"/>
    </location>
</feature>
<comment type="caution">
    <text evidence="2">The sequence shown here is derived from an EMBL/GenBank/DDBJ whole genome shotgun (WGS) entry which is preliminary data.</text>
</comment>
<evidence type="ECO:0000313" key="2">
    <source>
        <dbReference type="EMBL" id="EJK45101.1"/>
    </source>
</evidence>
<feature type="region of interest" description="Disordered" evidence="1">
    <location>
        <begin position="38"/>
        <end position="87"/>
    </location>
</feature>
<dbReference type="EMBL" id="AGNL01048774">
    <property type="protein sequence ID" value="EJK45101.1"/>
    <property type="molecule type" value="Genomic_DNA"/>
</dbReference>
<accession>K0R8J0</accession>
<feature type="region of interest" description="Disordered" evidence="1">
    <location>
        <begin position="103"/>
        <end position="124"/>
    </location>
</feature>
<name>K0R8J0_THAOC</name>
<protein>
    <submittedName>
        <fullName evidence="2">Uncharacterized protein</fullName>
    </submittedName>
</protein>
<evidence type="ECO:0000313" key="3">
    <source>
        <dbReference type="Proteomes" id="UP000266841"/>
    </source>
</evidence>
<organism evidence="2 3">
    <name type="scientific">Thalassiosira oceanica</name>
    <name type="common">Marine diatom</name>
    <dbReference type="NCBI Taxonomy" id="159749"/>
    <lineage>
        <taxon>Eukaryota</taxon>
        <taxon>Sar</taxon>
        <taxon>Stramenopiles</taxon>
        <taxon>Ochrophyta</taxon>
        <taxon>Bacillariophyta</taxon>
        <taxon>Coscinodiscophyceae</taxon>
        <taxon>Thalassiosirophycidae</taxon>
        <taxon>Thalassiosirales</taxon>
        <taxon>Thalassiosiraceae</taxon>
        <taxon>Thalassiosira</taxon>
    </lineage>
</organism>
<feature type="compositionally biased region" description="Basic residues" evidence="1">
    <location>
        <begin position="159"/>
        <end position="176"/>
    </location>
</feature>
<dbReference type="AlphaFoldDB" id="K0R8J0"/>
<feature type="region of interest" description="Disordered" evidence="1">
    <location>
        <begin position="136"/>
        <end position="278"/>
    </location>
</feature>
<sequence length="372" mass="38768">MRRPGASSADGEHPAAPSAMEALQAKFRDLSTRVVSAGRDALAPSSGQWPADGWGDEDGDTAPNTSGEHEEGNGDEGEAASRSGGANFASWLASQEFNASDIVWADDEVDGGDGGGPREAVDIEVDEYVSIADATYGTYAQGQGHHPHPRGAGKDGSSNRKKKKKKDSGNNRKNKKKDSSNTVGALCPQRKGPGLSDQAPMRPSPAGEIEQIEEAPPQGSSSQNDGGDAPPAPQSTDLARLFELDQRRAGTRGNPGGAGDHPSVADQSAATAATPLVGEDLLQEEAALQQQQHCDSTCCTYSVSESSSPRGPGPSTWGPGSSPAVARACGGGSPVAAARTVGEGEYPTSRAKVEKTEARRRRRRRMMVERKE</sequence>